<name>A0AAV4SSR6_CAEEX</name>
<dbReference type="Proteomes" id="UP001054945">
    <property type="component" value="Unassembled WGS sequence"/>
</dbReference>
<sequence length="183" mass="21094">MDGIRITIKALALRFIVHRAVACENITEIESRKSVVVIGGRNLVCRLSYDESGCKKREFVVRIRGRYFSTRESGFVWRNKSELLAYVFSSEFKKSSEESEWSFYTDANIGEVPCISGYPVEKPDLRGCFAFPVKNMHRTVVFEDGDEQPKSGDWYEGFRLLNVVEFLRFAKFGYIVRLLCNGD</sequence>
<feature type="signal peptide" evidence="1">
    <location>
        <begin position="1"/>
        <end position="22"/>
    </location>
</feature>
<feature type="chain" id="PRO_5043977500" evidence="1">
    <location>
        <begin position="23"/>
        <end position="183"/>
    </location>
</feature>
<gene>
    <name evidence="2" type="ORF">CEXT_515031</name>
</gene>
<evidence type="ECO:0000313" key="3">
    <source>
        <dbReference type="Proteomes" id="UP001054945"/>
    </source>
</evidence>
<evidence type="ECO:0000313" key="2">
    <source>
        <dbReference type="EMBL" id="GIY36231.1"/>
    </source>
</evidence>
<protein>
    <submittedName>
        <fullName evidence="2">Uncharacterized protein</fullName>
    </submittedName>
</protein>
<organism evidence="2 3">
    <name type="scientific">Caerostris extrusa</name>
    <name type="common">Bark spider</name>
    <name type="synonym">Caerostris bankana</name>
    <dbReference type="NCBI Taxonomy" id="172846"/>
    <lineage>
        <taxon>Eukaryota</taxon>
        <taxon>Metazoa</taxon>
        <taxon>Ecdysozoa</taxon>
        <taxon>Arthropoda</taxon>
        <taxon>Chelicerata</taxon>
        <taxon>Arachnida</taxon>
        <taxon>Araneae</taxon>
        <taxon>Araneomorphae</taxon>
        <taxon>Entelegynae</taxon>
        <taxon>Araneoidea</taxon>
        <taxon>Araneidae</taxon>
        <taxon>Caerostris</taxon>
    </lineage>
</organism>
<dbReference type="AlphaFoldDB" id="A0AAV4SSR6"/>
<dbReference type="EMBL" id="BPLR01010021">
    <property type="protein sequence ID" value="GIY36231.1"/>
    <property type="molecule type" value="Genomic_DNA"/>
</dbReference>
<comment type="caution">
    <text evidence="2">The sequence shown here is derived from an EMBL/GenBank/DDBJ whole genome shotgun (WGS) entry which is preliminary data.</text>
</comment>
<reference evidence="2 3" key="1">
    <citation type="submission" date="2021-06" db="EMBL/GenBank/DDBJ databases">
        <title>Caerostris extrusa draft genome.</title>
        <authorList>
            <person name="Kono N."/>
            <person name="Arakawa K."/>
        </authorList>
    </citation>
    <scope>NUCLEOTIDE SEQUENCE [LARGE SCALE GENOMIC DNA]</scope>
</reference>
<proteinExistence type="predicted"/>
<keyword evidence="3" id="KW-1185">Reference proteome</keyword>
<evidence type="ECO:0000256" key="1">
    <source>
        <dbReference type="SAM" id="SignalP"/>
    </source>
</evidence>
<keyword evidence="1" id="KW-0732">Signal</keyword>
<accession>A0AAV4SSR6</accession>